<name>A0A9X9QA45_GULGU</name>
<evidence type="ECO:0000313" key="1">
    <source>
        <dbReference type="EMBL" id="VCX41417.1"/>
    </source>
</evidence>
<sequence length="36" mass="3862">SSSPCDSCCGLYLAYKLNFGSYLNGFTLVISQSIPL</sequence>
<proteinExistence type="predicted"/>
<dbReference type="Proteomes" id="UP000269945">
    <property type="component" value="Unassembled WGS sequence"/>
</dbReference>
<comment type="caution">
    <text evidence="1">The sequence shown here is derived from an EMBL/GenBank/DDBJ whole genome shotgun (WGS) entry which is preliminary data.</text>
</comment>
<protein>
    <submittedName>
        <fullName evidence="1">Uncharacterized protein</fullName>
    </submittedName>
</protein>
<dbReference type="EMBL" id="CYRY02045888">
    <property type="protein sequence ID" value="VCX41417.1"/>
    <property type="molecule type" value="Genomic_DNA"/>
</dbReference>
<keyword evidence="2" id="KW-1185">Reference proteome</keyword>
<evidence type="ECO:0000313" key="2">
    <source>
        <dbReference type="Proteomes" id="UP000269945"/>
    </source>
</evidence>
<accession>A0A9X9QA45</accession>
<dbReference type="AlphaFoldDB" id="A0A9X9QA45"/>
<reference evidence="1 2" key="1">
    <citation type="submission" date="2018-10" db="EMBL/GenBank/DDBJ databases">
        <authorList>
            <person name="Ekblom R."/>
            <person name="Jareborg N."/>
        </authorList>
    </citation>
    <scope>NUCLEOTIDE SEQUENCE [LARGE SCALE GENOMIC DNA]</scope>
    <source>
        <tissue evidence="1">Muscle</tissue>
    </source>
</reference>
<feature type="non-terminal residue" evidence="1">
    <location>
        <position position="1"/>
    </location>
</feature>
<organism evidence="1 2">
    <name type="scientific">Gulo gulo</name>
    <name type="common">Wolverine</name>
    <name type="synonym">Gluton</name>
    <dbReference type="NCBI Taxonomy" id="48420"/>
    <lineage>
        <taxon>Eukaryota</taxon>
        <taxon>Metazoa</taxon>
        <taxon>Chordata</taxon>
        <taxon>Craniata</taxon>
        <taxon>Vertebrata</taxon>
        <taxon>Euteleostomi</taxon>
        <taxon>Mammalia</taxon>
        <taxon>Eutheria</taxon>
        <taxon>Laurasiatheria</taxon>
        <taxon>Carnivora</taxon>
        <taxon>Caniformia</taxon>
        <taxon>Musteloidea</taxon>
        <taxon>Mustelidae</taxon>
        <taxon>Guloninae</taxon>
        <taxon>Gulo</taxon>
    </lineage>
</organism>
<gene>
    <name evidence="1" type="ORF">BN2614_LOCUS2</name>
</gene>